<reference evidence="2" key="1">
    <citation type="submission" date="2017-02" db="UniProtKB">
        <authorList>
            <consortium name="WormBaseParasite"/>
        </authorList>
    </citation>
    <scope>IDENTIFICATION</scope>
</reference>
<dbReference type="PANTHER" id="PTHR33064:SF37">
    <property type="entry name" value="RIBONUCLEASE H"/>
    <property type="match status" value="1"/>
</dbReference>
<protein>
    <submittedName>
        <fullName evidence="2">RT_RNaseH_2 domain-containing protein</fullName>
    </submittedName>
</protein>
<dbReference type="WBParaSite" id="HPLM_0000097801-mRNA-1">
    <property type="protein sequence ID" value="HPLM_0000097801-mRNA-1"/>
    <property type="gene ID" value="HPLM_0000097801"/>
</dbReference>
<proteinExistence type="predicted"/>
<evidence type="ECO:0000313" key="2">
    <source>
        <dbReference type="WBParaSite" id="HPLM_0000097801-mRNA-1"/>
    </source>
</evidence>
<dbReference type="InterPro" id="IPR041577">
    <property type="entry name" value="RT_RNaseH_2"/>
</dbReference>
<name>A0A0N4VUL1_HAEPC</name>
<accession>A0A0N4VUL1</accession>
<feature type="domain" description="Reverse transcriptase/retrotransposon-derived protein RNase H-like" evidence="1">
    <location>
        <begin position="253"/>
        <end position="316"/>
    </location>
</feature>
<dbReference type="PANTHER" id="PTHR33064">
    <property type="entry name" value="POL PROTEIN"/>
    <property type="match status" value="1"/>
</dbReference>
<dbReference type="AlphaFoldDB" id="A0A0N4VUL1"/>
<evidence type="ECO:0000259" key="1">
    <source>
        <dbReference type="Pfam" id="PF17919"/>
    </source>
</evidence>
<dbReference type="InterPro" id="IPR043502">
    <property type="entry name" value="DNA/RNA_pol_sf"/>
</dbReference>
<dbReference type="InterPro" id="IPR051320">
    <property type="entry name" value="Viral_Replic_Matur_Polypro"/>
</dbReference>
<dbReference type="Gene3D" id="3.30.70.270">
    <property type="match status" value="2"/>
</dbReference>
<dbReference type="Pfam" id="PF17919">
    <property type="entry name" value="RT_RNaseH_2"/>
    <property type="match status" value="1"/>
</dbReference>
<sequence>MLTSSLVINTIFGSCTAGKDHIYTMDDPPAKIRPYRVPVKYREKVKKHINLILKAGVMEGFQTHWVHNLVVISKKETSFGYASTRDVQSEKCPKTLPDPCPIPRVDDVLEKISGNILLYYIGSRQRLFATHEEGSYKRGAVTENKIDQMTHLPSDLKLASSYSLRIMSKVLGGLKCNVLTYIDDTLHLIDKDPYSPAEGSTRAVREFPTPTNTKEVKRFLGTVGFSRKFIPNSANKAEPLTRLTTKATNSNGYFNYNKPFHIFTNASSVAQAGALMQEEQHGSNKFYAIAYCSRTLRETERRWPAAHIELGAVAELFSLPLNEVCTQALLGRRFGGVSFGILPTKFLRG</sequence>
<dbReference type="InterPro" id="IPR043128">
    <property type="entry name" value="Rev_trsase/Diguanyl_cyclase"/>
</dbReference>
<dbReference type="SUPFAM" id="SSF56672">
    <property type="entry name" value="DNA/RNA polymerases"/>
    <property type="match status" value="1"/>
</dbReference>
<organism evidence="2">
    <name type="scientific">Haemonchus placei</name>
    <name type="common">Barber's pole worm</name>
    <dbReference type="NCBI Taxonomy" id="6290"/>
    <lineage>
        <taxon>Eukaryota</taxon>
        <taxon>Metazoa</taxon>
        <taxon>Ecdysozoa</taxon>
        <taxon>Nematoda</taxon>
        <taxon>Chromadorea</taxon>
        <taxon>Rhabditida</taxon>
        <taxon>Rhabditina</taxon>
        <taxon>Rhabditomorpha</taxon>
        <taxon>Strongyloidea</taxon>
        <taxon>Trichostrongylidae</taxon>
        <taxon>Haemonchus</taxon>
    </lineage>
</organism>
<dbReference type="Gene3D" id="3.10.10.10">
    <property type="entry name" value="HIV Type 1 Reverse Transcriptase, subunit A, domain 1"/>
    <property type="match status" value="1"/>
</dbReference>